<dbReference type="InterPro" id="IPR012675">
    <property type="entry name" value="Beta-grasp_dom_sf"/>
</dbReference>
<dbReference type="EMBL" id="VUNS01000003">
    <property type="protein sequence ID" value="MST96233.1"/>
    <property type="molecule type" value="Genomic_DNA"/>
</dbReference>
<comment type="caution">
    <text evidence="1">The sequence shown here is derived from an EMBL/GenBank/DDBJ whole genome shotgun (WGS) entry which is preliminary data.</text>
</comment>
<organism evidence="1 2">
    <name type="scientific">Victivallis lenta</name>
    <dbReference type="NCBI Taxonomy" id="2606640"/>
    <lineage>
        <taxon>Bacteria</taxon>
        <taxon>Pseudomonadati</taxon>
        <taxon>Lentisphaerota</taxon>
        <taxon>Lentisphaeria</taxon>
        <taxon>Victivallales</taxon>
        <taxon>Victivallaceae</taxon>
        <taxon>Victivallis</taxon>
    </lineage>
</organism>
<reference evidence="1 2" key="1">
    <citation type="submission" date="2019-08" db="EMBL/GenBank/DDBJ databases">
        <title>In-depth cultivation of the pig gut microbiome towards novel bacterial diversity and tailored functional studies.</title>
        <authorList>
            <person name="Wylensek D."/>
            <person name="Hitch T.C.A."/>
            <person name="Clavel T."/>
        </authorList>
    </citation>
    <scope>NUCLEOTIDE SEQUENCE [LARGE SCALE GENOMIC DNA]</scope>
    <source>
        <strain evidence="1 2">BBE-744-WT-12</strain>
    </source>
</reference>
<dbReference type="CDD" id="cd00565">
    <property type="entry name" value="Ubl_ThiS"/>
    <property type="match status" value="1"/>
</dbReference>
<accession>A0A844FZ95</accession>
<protein>
    <submittedName>
        <fullName evidence="1">Sulfur carrier protein ThiS</fullName>
    </submittedName>
</protein>
<keyword evidence="2" id="KW-1185">Reference proteome</keyword>
<dbReference type="SUPFAM" id="SSF54285">
    <property type="entry name" value="MoaD/ThiS"/>
    <property type="match status" value="1"/>
</dbReference>
<dbReference type="Gene3D" id="3.10.20.30">
    <property type="match status" value="1"/>
</dbReference>
<sequence length="65" mass="7053">MEICFNGAPQEISDGTTISAFLAERNLRPAEVVAEVNDEILGPDDLGRLLRPQDRLNAFRIVAGG</sequence>
<dbReference type="RefSeq" id="WP_106053962.1">
    <property type="nucleotide sequence ID" value="NZ_CALXOB010000016.1"/>
</dbReference>
<dbReference type="InterPro" id="IPR003749">
    <property type="entry name" value="ThiS/MoaD-like"/>
</dbReference>
<dbReference type="Pfam" id="PF02597">
    <property type="entry name" value="ThiS"/>
    <property type="match status" value="1"/>
</dbReference>
<evidence type="ECO:0000313" key="2">
    <source>
        <dbReference type="Proteomes" id="UP000435649"/>
    </source>
</evidence>
<dbReference type="InterPro" id="IPR010035">
    <property type="entry name" value="Thi_S"/>
</dbReference>
<proteinExistence type="predicted"/>
<gene>
    <name evidence="1" type="primary">thiS</name>
    <name evidence="1" type="ORF">FYJ85_04125</name>
</gene>
<name>A0A844FZ95_9BACT</name>
<dbReference type="InterPro" id="IPR016155">
    <property type="entry name" value="Mopterin_synth/thiamin_S_b"/>
</dbReference>
<dbReference type="Proteomes" id="UP000435649">
    <property type="component" value="Unassembled WGS sequence"/>
</dbReference>
<dbReference type="NCBIfam" id="TIGR01683">
    <property type="entry name" value="thiS"/>
    <property type="match status" value="1"/>
</dbReference>
<dbReference type="AlphaFoldDB" id="A0A844FZ95"/>
<evidence type="ECO:0000313" key="1">
    <source>
        <dbReference type="EMBL" id="MST96233.1"/>
    </source>
</evidence>